<dbReference type="EMBL" id="FN595767">
    <property type="protein sequence ID" value="CBI29157.3"/>
    <property type="molecule type" value="Genomic_DNA"/>
</dbReference>
<evidence type="ECO:0000256" key="2">
    <source>
        <dbReference type="ARBA" id="ARBA00022980"/>
    </source>
</evidence>
<dbReference type="FunFam" id="3.30.860.10:FF:000003">
    <property type="entry name" value="Ribosomal protein S19, mitochondrial"/>
    <property type="match status" value="1"/>
</dbReference>
<keyword evidence="2" id="KW-0689">Ribosomal protein</keyword>
<evidence type="ECO:0000256" key="3">
    <source>
        <dbReference type="ARBA" id="ARBA00023274"/>
    </source>
</evidence>
<evidence type="ECO:0008006" key="7">
    <source>
        <dbReference type="Google" id="ProtNLM"/>
    </source>
</evidence>
<feature type="region of interest" description="Disordered" evidence="4">
    <location>
        <begin position="78"/>
        <end position="106"/>
    </location>
</feature>
<dbReference type="InParanoid" id="D7TF26"/>
<dbReference type="PANTHER" id="PTHR11880">
    <property type="entry name" value="RIBOSOMAL PROTEIN S19P FAMILY MEMBER"/>
    <property type="match status" value="1"/>
</dbReference>
<protein>
    <recommendedName>
        <fullName evidence="7">Ribosomal protein S19</fullName>
    </recommendedName>
</protein>
<proteinExistence type="inferred from homology"/>
<dbReference type="GO" id="GO:0003735">
    <property type="term" value="F:structural constituent of ribosome"/>
    <property type="evidence" value="ECO:0000318"/>
    <property type="project" value="GO_Central"/>
</dbReference>
<evidence type="ECO:0000313" key="5">
    <source>
        <dbReference type="EMBL" id="CBI29157.3"/>
    </source>
</evidence>
<dbReference type="AlphaFoldDB" id="D7TF26"/>
<evidence type="ECO:0000313" key="6">
    <source>
        <dbReference type="Proteomes" id="UP000009183"/>
    </source>
</evidence>
<feature type="compositionally biased region" description="Basic and acidic residues" evidence="4">
    <location>
        <begin position="82"/>
        <end position="106"/>
    </location>
</feature>
<dbReference type="SUPFAM" id="SSF54570">
    <property type="entry name" value="Ribosomal protein S19"/>
    <property type="match status" value="1"/>
</dbReference>
<dbReference type="HOGENOM" id="CLU_2228101_0_0_1"/>
<dbReference type="InterPro" id="IPR002222">
    <property type="entry name" value="Ribosomal_uS19"/>
</dbReference>
<reference evidence="6" key="1">
    <citation type="journal article" date="2007" name="Nature">
        <title>The grapevine genome sequence suggests ancestral hexaploidization in major angiosperm phyla.</title>
        <authorList>
            <consortium name="The French-Italian Public Consortium for Grapevine Genome Characterization."/>
            <person name="Jaillon O."/>
            <person name="Aury J.-M."/>
            <person name="Noel B."/>
            <person name="Policriti A."/>
            <person name="Clepet C."/>
            <person name="Casagrande A."/>
            <person name="Choisne N."/>
            <person name="Aubourg S."/>
            <person name="Vitulo N."/>
            <person name="Jubin C."/>
            <person name="Vezzi A."/>
            <person name="Legeai F."/>
            <person name="Hugueney P."/>
            <person name="Dasilva C."/>
            <person name="Horner D."/>
            <person name="Mica E."/>
            <person name="Jublot D."/>
            <person name="Poulain J."/>
            <person name="Bruyere C."/>
            <person name="Billault A."/>
            <person name="Segurens B."/>
            <person name="Gouyvenoux M."/>
            <person name="Ugarte E."/>
            <person name="Cattonaro F."/>
            <person name="Anthouard V."/>
            <person name="Vico V."/>
            <person name="Del Fabbro C."/>
            <person name="Alaux M."/>
            <person name="Di Gaspero G."/>
            <person name="Dumas V."/>
            <person name="Felice N."/>
            <person name="Paillard S."/>
            <person name="Juman I."/>
            <person name="Moroldo M."/>
            <person name="Scalabrin S."/>
            <person name="Canaguier A."/>
            <person name="Le Clainche I."/>
            <person name="Malacrida G."/>
            <person name="Durand E."/>
            <person name="Pesole G."/>
            <person name="Laucou V."/>
            <person name="Chatelet P."/>
            <person name="Merdinoglu D."/>
            <person name="Delledonne M."/>
            <person name="Pezzotti M."/>
            <person name="Lecharny A."/>
            <person name="Scarpelli C."/>
            <person name="Artiguenave F."/>
            <person name="Pe M.E."/>
            <person name="Valle G."/>
            <person name="Morgante M."/>
            <person name="Caboche M."/>
            <person name="Adam-Blondon A.-F."/>
            <person name="Weissenbach J."/>
            <person name="Quetier F."/>
            <person name="Wincker P."/>
        </authorList>
    </citation>
    <scope>NUCLEOTIDE SEQUENCE [LARGE SCALE GENOMIC DNA]</scope>
    <source>
        <strain evidence="6">cv. Pinot noir / PN40024</strain>
    </source>
</reference>
<dbReference type="GO" id="GO:0005763">
    <property type="term" value="C:mitochondrial small ribosomal subunit"/>
    <property type="evidence" value="ECO:0000318"/>
    <property type="project" value="GO_Central"/>
</dbReference>
<dbReference type="Pfam" id="PF00203">
    <property type="entry name" value="Ribosomal_S19"/>
    <property type="match status" value="1"/>
</dbReference>
<dbReference type="OrthoDB" id="2043at2759"/>
<dbReference type="Gene3D" id="3.30.860.10">
    <property type="entry name" value="30s Ribosomal Protein S19, Chain A"/>
    <property type="match status" value="1"/>
</dbReference>
<sequence>MPRQSIWKGSFVDAFLLRMKKKRDLLLNRKIWSHRSSISSDFVDCSVRIYNGKTPIRCKITEGKIGMYDVKIEIVQHPSGKTRFDPGETPEKKKEKEEAAQRERKG</sequence>
<dbReference type="Proteomes" id="UP000009183">
    <property type="component" value="Chromosome 13"/>
</dbReference>
<keyword evidence="3" id="KW-0687">Ribonucleoprotein</keyword>
<gene>
    <name evidence="5" type="ordered locus">VIT_13s0047g00220</name>
</gene>
<dbReference type="eggNOG" id="KOG0899">
    <property type="taxonomic scope" value="Eukaryota"/>
</dbReference>
<keyword evidence="6" id="KW-1185">Reference proteome</keyword>
<organism evidence="5 6">
    <name type="scientific">Vitis vinifera</name>
    <name type="common">Grape</name>
    <dbReference type="NCBI Taxonomy" id="29760"/>
    <lineage>
        <taxon>Eukaryota</taxon>
        <taxon>Viridiplantae</taxon>
        <taxon>Streptophyta</taxon>
        <taxon>Embryophyta</taxon>
        <taxon>Tracheophyta</taxon>
        <taxon>Spermatophyta</taxon>
        <taxon>Magnoliopsida</taxon>
        <taxon>eudicotyledons</taxon>
        <taxon>Gunneridae</taxon>
        <taxon>Pentapetalae</taxon>
        <taxon>rosids</taxon>
        <taxon>Vitales</taxon>
        <taxon>Vitaceae</taxon>
        <taxon>Viteae</taxon>
        <taxon>Vitis</taxon>
    </lineage>
</organism>
<name>D7TF26_VITVI</name>
<dbReference type="PANTHER" id="PTHR11880:SF67">
    <property type="entry name" value="SMALL RIBOSOMAL SUBUNIT PROTEIN US19M"/>
    <property type="match status" value="1"/>
</dbReference>
<dbReference type="InterPro" id="IPR023575">
    <property type="entry name" value="Ribosomal_uS19_SF"/>
</dbReference>
<evidence type="ECO:0000256" key="4">
    <source>
        <dbReference type="SAM" id="MobiDB-lite"/>
    </source>
</evidence>
<comment type="similarity">
    <text evidence="1">Belongs to the universal ribosomal protein uS19 family.</text>
</comment>
<accession>D7TF26</accession>
<dbReference type="PaxDb" id="29760-VIT_13s0047g00220.t01"/>
<evidence type="ECO:0000256" key="1">
    <source>
        <dbReference type="ARBA" id="ARBA00007345"/>
    </source>
</evidence>
<dbReference type="GO" id="GO:0006412">
    <property type="term" value="P:translation"/>
    <property type="evidence" value="ECO:0007669"/>
    <property type="project" value="InterPro"/>
</dbReference>
<dbReference type="STRING" id="29760.D7TF26"/>